<reference evidence="2 3" key="1">
    <citation type="submission" date="2024-06" db="EMBL/GenBank/DDBJ databases">
        <title>Genomic Encyclopedia of Type Strains, Phase IV (KMG-IV): sequencing the most valuable type-strain genomes for metagenomic binning, comparative biology and taxonomic classification.</title>
        <authorList>
            <person name="Goeker M."/>
        </authorList>
    </citation>
    <scope>NUCLEOTIDE SEQUENCE [LARGE SCALE GENOMIC DNA]</scope>
    <source>
        <strain evidence="2 3">DSM 29846</strain>
    </source>
</reference>
<dbReference type="Proteomes" id="UP001549036">
    <property type="component" value="Unassembled WGS sequence"/>
</dbReference>
<protein>
    <submittedName>
        <fullName evidence="2">Uncharacterized protein</fullName>
    </submittedName>
</protein>
<evidence type="ECO:0000313" key="3">
    <source>
        <dbReference type="Proteomes" id="UP001549036"/>
    </source>
</evidence>
<feature type="transmembrane region" description="Helical" evidence="1">
    <location>
        <begin position="30"/>
        <end position="48"/>
    </location>
</feature>
<dbReference type="EMBL" id="JBEPLM010000004">
    <property type="protein sequence ID" value="MET3593579.1"/>
    <property type="molecule type" value="Genomic_DNA"/>
</dbReference>
<evidence type="ECO:0000313" key="2">
    <source>
        <dbReference type="EMBL" id="MET3593579.1"/>
    </source>
</evidence>
<name>A0ABV2HSP7_9HYPH</name>
<keyword evidence="1" id="KW-0812">Transmembrane</keyword>
<organism evidence="2 3">
    <name type="scientific">Mesorhizobium shonense</name>
    <dbReference type="NCBI Taxonomy" id="1209948"/>
    <lineage>
        <taxon>Bacteria</taxon>
        <taxon>Pseudomonadati</taxon>
        <taxon>Pseudomonadota</taxon>
        <taxon>Alphaproteobacteria</taxon>
        <taxon>Hyphomicrobiales</taxon>
        <taxon>Phyllobacteriaceae</taxon>
        <taxon>Mesorhizobium</taxon>
    </lineage>
</organism>
<sequence length="50" mass="5277">MSAPGLFGGVHSMRYNWDRAPTAFERHRKALAAAILIAGGVGLMLAALPL</sequence>
<proteinExistence type="predicted"/>
<gene>
    <name evidence="2" type="ORF">ABID26_002976</name>
</gene>
<keyword evidence="1" id="KW-1133">Transmembrane helix</keyword>
<keyword evidence="1" id="KW-0472">Membrane</keyword>
<accession>A0ABV2HSP7</accession>
<evidence type="ECO:0000256" key="1">
    <source>
        <dbReference type="SAM" id="Phobius"/>
    </source>
</evidence>
<comment type="caution">
    <text evidence="2">The sequence shown here is derived from an EMBL/GenBank/DDBJ whole genome shotgun (WGS) entry which is preliminary data.</text>
</comment>
<keyword evidence="3" id="KW-1185">Reference proteome</keyword>